<protein>
    <submittedName>
        <fullName evidence="2">Uncharacterized protein</fullName>
    </submittedName>
</protein>
<sequence>MHSNNNINSNNNKNNDDTSAEETIKNNKQPFVKYKLEPGEWDINRRDPYHRPKPPRNKLTSAEDFANRPPVGFDNEFSTYEDSMIALSWLDSKTCKSIYSLYMDMMVRHQTEHPGRTSHEYVCRVLAQRFQINTWRAAGVVQLQHAEEQMRRNNPELLCDDQAQWAENTILKNIQDAYKSQRALPPNRGRGGEQQAFVEDPVGIHGLGEPDEISSSWTTTDDIYDMETKLQKANMRDEELAKILIDGHVYKEDVDESTVQVRTDGVAKRLIKAQQKQKEENKKQSKDDKVTTVEGIPNTENNGQGNKRPRWKYVAQVVNTRAMRKKGKKITSYANNNMENTLVEEDGTLRVATVEEAKKAAWKPTRTRGNEYIYEGVKKDWLKKTIKGSTDVWGRAPVTAAAAAVQQGGQGEGNKKAAETISEEKSPSEENDEIKAASDPADNNEPENKEEDVTSTTETHDSIDDAENKENDFDKAEDTK</sequence>
<reference evidence="2 3" key="1">
    <citation type="submission" date="2016-09" db="EMBL/GenBank/DDBJ databases">
        <title>Extensive genetic diversity and differential bi-allelic expression allows diatom success in the polar Southern Ocean.</title>
        <authorList>
            <consortium name="DOE Joint Genome Institute"/>
            <person name="Mock T."/>
            <person name="Otillar R.P."/>
            <person name="Strauss J."/>
            <person name="Dupont C."/>
            <person name="Frickenhaus S."/>
            <person name="Maumus F."/>
            <person name="Mcmullan M."/>
            <person name="Sanges R."/>
            <person name="Schmutz J."/>
            <person name="Toseland A."/>
            <person name="Valas R."/>
            <person name="Veluchamy A."/>
            <person name="Ward B.J."/>
            <person name="Allen A."/>
            <person name="Barry K."/>
            <person name="Falciatore A."/>
            <person name="Ferrante M."/>
            <person name="Fortunato A.E."/>
            <person name="Gloeckner G."/>
            <person name="Gruber A."/>
            <person name="Hipkin R."/>
            <person name="Janech M."/>
            <person name="Kroth P."/>
            <person name="Leese F."/>
            <person name="Lindquist E."/>
            <person name="Lyon B.R."/>
            <person name="Martin J."/>
            <person name="Mayer C."/>
            <person name="Parker M."/>
            <person name="Quesneville H."/>
            <person name="Raymond J."/>
            <person name="Uhlig C."/>
            <person name="Valentin K.U."/>
            <person name="Worden A.Z."/>
            <person name="Armbrust E.V."/>
            <person name="Bowler C."/>
            <person name="Green B."/>
            <person name="Moulton V."/>
            <person name="Van Oosterhout C."/>
            <person name="Grigoriev I."/>
        </authorList>
    </citation>
    <scope>NUCLEOTIDE SEQUENCE [LARGE SCALE GENOMIC DNA]</scope>
    <source>
        <strain evidence="2 3">CCMP1102</strain>
    </source>
</reference>
<dbReference type="InParanoid" id="A0A1E7FH51"/>
<keyword evidence="3" id="KW-1185">Reference proteome</keyword>
<feature type="region of interest" description="Disordered" evidence="1">
    <location>
        <begin position="1"/>
        <end position="28"/>
    </location>
</feature>
<dbReference type="KEGG" id="fcy:FRACYDRAFT_207707"/>
<evidence type="ECO:0000256" key="1">
    <source>
        <dbReference type="SAM" id="MobiDB-lite"/>
    </source>
</evidence>
<gene>
    <name evidence="2" type="ORF">FRACYDRAFT_207707</name>
</gene>
<dbReference type="Proteomes" id="UP000095751">
    <property type="component" value="Unassembled WGS sequence"/>
</dbReference>
<name>A0A1E7FH51_9STRA</name>
<evidence type="ECO:0000313" key="3">
    <source>
        <dbReference type="Proteomes" id="UP000095751"/>
    </source>
</evidence>
<accession>A0A1E7FH51</accession>
<feature type="region of interest" description="Disordered" evidence="1">
    <location>
        <begin position="42"/>
        <end position="67"/>
    </location>
</feature>
<feature type="compositionally biased region" description="Basic and acidic residues" evidence="1">
    <location>
        <begin position="413"/>
        <end position="436"/>
    </location>
</feature>
<dbReference type="EMBL" id="KV784357">
    <property type="protein sequence ID" value="OEU17467.1"/>
    <property type="molecule type" value="Genomic_DNA"/>
</dbReference>
<organism evidence="2 3">
    <name type="scientific">Fragilariopsis cylindrus CCMP1102</name>
    <dbReference type="NCBI Taxonomy" id="635003"/>
    <lineage>
        <taxon>Eukaryota</taxon>
        <taxon>Sar</taxon>
        <taxon>Stramenopiles</taxon>
        <taxon>Ochrophyta</taxon>
        <taxon>Bacillariophyta</taxon>
        <taxon>Bacillariophyceae</taxon>
        <taxon>Bacillariophycidae</taxon>
        <taxon>Bacillariales</taxon>
        <taxon>Bacillariaceae</taxon>
        <taxon>Fragilariopsis</taxon>
    </lineage>
</organism>
<feature type="compositionally biased region" description="Basic and acidic residues" evidence="1">
    <location>
        <begin position="458"/>
        <end position="480"/>
    </location>
</feature>
<feature type="compositionally biased region" description="Basic and acidic residues" evidence="1">
    <location>
        <begin position="276"/>
        <end position="291"/>
    </location>
</feature>
<proteinExistence type="predicted"/>
<dbReference type="AlphaFoldDB" id="A0A1E7FH51"/>
<dbReference type="OrthoDB" id="44194at2759"/>
<feature type="region of interest" description="Disordered" evidence="1">
    <location>
        <begin position="403"/>
        <end position="480"/>
    </location>
</feature>
<feature type="compositionally biased region" description="Low complexity" evidence="1">
    <location>
        <begin position="1"/>
        <end position="13"/>
    </location>
</feature>
<evidence type="ECO:0000313" key="2">
    <source>
        <dbReference type="EMBL" id="OEU17467.1"/>
    </source>
</evidence>
<feature type="region of interest" description="Disordered" evidence="1">
    <location>
        <begin position="272"/>
        <end position="310"/>
    </location>
</feature>